<name>A0A6J4VET3_9DEIN</name>
<reference evidence="1" key="1">
    <citation type="submission" date="2020-02" db="EMBL/GenBank/DDBJ databases">
        <authorList>
            <person name="Meier V. D."/>
        </authorList>
    </citation>
    <scope>NUCLEOTIDE SEQUENCE</scope>
    <source>
        <strain evidence="1">AVDCRST_MAG86</strain>
    </source>
</reference>
<organism evidence="1">
    <name type="scientific">uncultured Truepera sp</name>
    <dbReference type="NCBI Taxonomy" id="543023"/>
    <lineage>
        <taxon>Bacteria</taxon>
        <taxon>Thermotogati</taxon>
        <taxon>Deinococcota</taxon>
        <taxon>Deinococci</taxon>
        <taxon>Trueperales</taxon>
        <taxon>Trueperaceae</taxon>
        <taxon>Truepera</taxon>
        <taxon>environmental samples</taxon>
    </lineage>
</organism>
<dbReference type="AlphaFoldDB" id="A0A6J4VET3"/>
<protein>
    <submittedName>
        <fullName evidence="1">Uncharacterized protein</fullName>
    </submittedName>
</protein>
<evidence type="ECO:0000313" key="1">
    <source>
        <dbReference type="EMBL" id="CAA9575217.1"/>
    </source>
</evidence>
<proteinExistence type="predicted"/>
<gene>
    <name evidence="1" type="ORF">AVDCRST_MAG86-2181</name>
</gene>
<sequence length="123" mass="14342">MHKCKSTFRFSGRIRLILSRGQLYRNLPVRVYSRRRTPGDKVRRDKAVQEVHKVRPLALGVVRQIAQECLEARVPEPVLDDARQLRVKRVCDVEYDEPDALRPPSAQRARLLIDPVPEFVDCR</sequence>
<dbReference type="EMBL" id="CADCWP010000175">
    <property type="protein sequence ID" value="CAA9575217.1"/>
    <property type="molecule type" value="Genomic_DNA"/>
</dbReference>
<accession>A0A6J4VET3</accession>